<evidence type="ECO:0000256" key="1">
    <source>
        <dbReference type="ARBA" id="ARBA00005417"/>
    </source>
</evidence>
<dbReference type="SUPFAM" id="SSF52540">
    <property type="entry name" value="P-loop containing nucleoside triphosphate hydrolases"/>
    <property type="match status" value="1"/>
</dbReference>
<dbReference type="Pfam" id="PF00005">
    <property type="entry name" value="ABC_tran"/>
    <property type="match status" value="1"/>
</dbReference>
<dbReference type="InterPro" id="IPR017871">
    <property type="entry name" value="ABC_transporter-like_CS"/>
</dbReference>
<dbReference type="InterPro" id="IPR003439">
    <property type="entry name" value="ABC_transporter-like_ATP-bd"/>
</dbReference>
<evidence type="ECO:0000256" key="6">
    <source>
        <dbReference type="ARBA" id="ARBA00024722"/>
    </source>
</evidence>
<evidence type="ECO:0000256" key="5">
    <source>
        <dbReference type="ARBA" id="ARBA00022970"/>
    </source>
</evidence>
<keyword evidence="2" id="KW-0813">Transport</keyword>
<comment type="similarity">
    <text evidence="1">Belongs to the ABC transporter superfamily.</text>
</comment>
<dbReference type="InterPro" id="IPR003593">
    <property type="entry name" value="AAA+_ATPase"/>
</dbReference>
<keyword evidence="3" id="KW-0547">Nucleotide-binding</keyword>
<keyword evidence="4 8" id="KW-0067">ATP-binding</keyword>
<comment type="caution">
    <text evidence="8">The sequence shown here is derived from an EMBL/GenBank/DDBJ whole genome shotgun (WGS) entry which is preliminary data.</text>
</comment>
<reference evidence="9" key="1">
    <citation type="journal article" date="2021" name="ISME J.">
        <title>Evolutionary origin and ecological implication of a unique nif island in free-living Bradyrhizobium lineages.</title>
        <authorList>
            <person name="Tao J."/>
        </authorList>
    </citation>
    <scope>NUCLEOTIDE SEQUENCE [LARGE SCALE GENOMIC DNA]</scope>
    <source>
        <strain evidence="9">SZCCT0434</strain>
    </source>
</reference>
<dbReference type="Gene3D" id="3.40.50.300">
    <property type="entry name" value="P-loop containing nucleotide triphosphate hydrolases"/>
    <property type="match status" value="1"/>
</dbReference>
<dbReference type="CDD" id="cd03224">
    <property type="entry name" value="ABC_TM1139_LivF_branched"/>
    <property type="match status" value="1"/>
</dbReference>
<dbReference type="InterPro" id="IPR027417">
    <property type="entry name" value="P-loop_NTPase"/>
</dbReference>
<organism evidence="8 9">
    <name type="scientific">Bradyrhizobium jicamae</name>
    <dbReference type="NCBI Taxonomy" id="280332"/>
    <lineage>
        <taxon>Bacteria</taxon>
        <taxon>Pseudomonadati</taxon>
        <taxon>Pseudomonadota</taxon>
        <taxon>Alphaproteobacteria</taxon>
        <taxon>Hyphomicrobiales</taxon>
        <taxon>Nitrobacteraceae</taxon>
        <taxon>Bradyrhizobium</taxon>
    </lineage>
</organism>
<dbReference type="InterPro" id="IPR052156">
    <property type="entry name" value="BCAA_Transport_ATP-bd_LivF"/>
</dbReference>
<dbReference type="PROSITE" id="PS50893">
    <property type="entry name" value="ABC_TRANSPORTER_2"/>
    <property type="match status" value="1"/>
</dbReference>
<evidence type="ECO:0000256" key="4">
    <source>
        <dbReference type="ARBA" id="ARBA00022840"/>
    </source>
</evidence>
<dbReference type="PROSITE" id="PS00211">
    <property type="entry name" value="ABC_TRANSPORTER_1"/>
    <property type="match status" value="1"/>
</dbReference>
<dbReference type="SMART" id="SM00382">
    <property type="entry name" value="AAA"/>
    <property type="match status" value="1"/>
</dbReference>
<dbReference type="EMBL" id="JAFCJH010000070">
    <property type="protein sequence ID" value="MBR0801093.1"/>
    <property type="molecule type" value="Genomic_DNA"/>
</dbReference>
<protein>
    <submittedName>
        <fullName evidence="8">ABC transporter ATP-binding protein</fullName>
    </submittedName>
</protein>
<dbReference type="Proteomes" id="UP001315278">
    <property type="component" value="Unassembled WGS sequence"/>
</dbReference>
<evidence type="ECO:0000313" key="9">
    <source>
        <dbReference type="Proteomes" id="UP001315278"/>
    </source>
</evidence>
<evidence type="ECO:0000256" key="3">
    <source>
        <dbReference type="ARBA" id="ARBA00022741"/>
    </source>
</evidence>
<comment type="function">
    <text evidence="6">Involved in beta-(1--&gt;2)glucan export. Transmembrane domains (TMD) form a pore in the inner membrane and the ATP-binding domain (NBD) is responsible for energy generation.</text>
</comment>
<feature type="domain" description="ABC transporter" evidence="7">
    <location>
        <begin position="3"/>
        <end position="234"/>
    </location>
</feature>
<evidence type="ECO:0000313" key="8">
    <source>
        <dbReference type="EMBL" id="MBR0801093.1"/>
    </source>
</evidence>
<dbReference type="RefSeq" id="WP_212495235.1">
    <property type="nucleotide sequence ID" value="NZ_JAFCJH010000070.1"/>
</dbReference>
<dbReference type="PANTHER" id="PTHR43820">
    <property type="entry name" value="HIGH-AFFINITY BRANCHED-CHAIN AMINO ACID TRANSPORT ATP-BINDING PROTEIN LIVF"/>
    <property type="match status" value="1"/>
</dbReference>
<dbReference type="PANTHER" id="PTHR43820:SF4">
    <property type="entry name" value="HIGH-AFFINITY BRANCHED-CHAIN AMINO ACID TRANSPORT ATP-BINDING PROTEIN LIVF"/>
    <property type="match status" value="1"/>
</dbReference>
<keyword evidence="5" id="KW-0029">Amino-acid transport</keyword>
<evidence type="ECO:0000256" key="2">
    <source>
        <dbReference type="ARBA" id="ARBA00022448"/>
    </source>
</evidence>
<name>A0ABS5FW68_9BRAD</name>
<gene>
    <name evidence="8" type="ORF">JQ615_37615</name>
</gene>
<sequence>MTLTATSLSAHYGRLQVCHNIDLSVSAGEYLIVLGANGAGKSSLLGALAGIVASSGGITLSGRRLDQASARVRAGSGLVLVPEGRGNLFAPLTVEENLAIALRHLPGAERREMLSEVLALFPILGERGAQPAGMLSGGEQQMLALAVALGRRPKALLLDEPSQGLAPVVLDELIAAIGRLRSLGMALLIAEQNVRFAAALGDRFVLLRGGEIIHEGAPAELADRRGTAFRLMGTH</sequence>
<dbReference type="GO" id="GO:0005524">
    <property type="term" value="F:ATP binding"/>
    <property type="evidence" value="ECO:0007669"/>
    <property type="project" value="UniProtKB-KW"/>
</dbReference>
<keyword evidence="9" id="KW-1185">Reference proteome</keyword>
<accession>A0ABS5FW68</accession>
<evidence type="ECO:0000259" key="7">
    <source>
        <dbReference type="PROSITE" id="PS50893"/>
    </source>
</evidence>
<proteinExistence type="inferred from homology"/>